<evidence type="ECO:0000313" key="2">
    <source>
        <dbReference type="Proteomes" id="UP000887116"/>
    </source>
</evidence>
<proteinExistence type="predicted"/>
<reference evidence="1" key="1">
    <citation type="submission" date="2020-07" db="EMBL/GenBank/DDBJ databases">
        <title>Multicomponent nature underlies the extraordinary mechanical properties of spider dragline silk.</title>
        <authorList>
            <person name="Kono N."/>
            <person name="Nakamura H."/>
            <person name="Mori M."/>
            <person name="Yoshida Y."/>
            <person name="Ohtoshi R."/>
            <person name="Malay A.D."/>
            <person name="Moran D.A.P."/>
            <person name="Tomita M."/>
            <person name="Numata K."/>
            <person name="Arakawa K."/>
        </authorList>
    </citation>
    <scope>NUCLEOTIDE SEQUENCE</scope>
</reference>
<name>A0A8X6FZ38_TRICU</name>
<organism evidence="1 2">
    <name type="scientific">Trichonephila clavata</name>
    <name type="common">Joro spider</name>
    <name type="synonym">Nephila clavata</name>
    <dbReference type="NCBI Taxonomy" id="2740835"/>
    <lineage>
        <taxon>Eukaryota</taxon>
        <taxon>Metazoa</taxon>
        <taxon>Ecdysozoa</taxon>
        <taxon>Arthropoda</taxon>
        <taxon>Chelicerata</taxon>
        <taxon>Arachnida</taxon>
        <taxon>Araneae</taxon>
        <taxon>Araneomorphae</taxon>
        <taxon>Entelegynae</taxon>
        <taxon>Araneoidea</taxon>
        <taxon>Nephilidae</taxon>
        <taxon>Trichonephila</taxon>
    </lineage>
</organism>
<sequence>MLQKSKDAETAFNESVVSRTSEVYDIVIKKLVSHWKKYVEANGFVLFNKVIYEWKHLEIEDEDLQVAFLIKVTDIVCDGAKYLLKLWMSDFRKRSLIFVFRNCEKGLHLSQQRGACEERSGRLTTSNAMGRVS</sequence>
<protein>
    <submittedName>
        <fullName evidence="1">Uncharacterized protein</fullName>
    </submittedName>
</protein>
<dbReference type="EMBL" id="BMAO01004164">
    <property type="protein sequence ID" value="GFQ92875.1"/>
    <property type="molecule type" value="Genomic_DNA"/>
</dbReference>
<accession>A0A8X6FZ38</accession>
<keyword evidence="2" id="KW-1185">Reference proteome</keyword>
<evidence type="ECO:0000313" key="1">
    <source>
        <dbReference type="EMBL" id="GFQ92875.1"/>
    </source>
</evidence>
<dbReference type="Proteomes" id="UP000887116">
    <property type="component" value="Unassembled WGS sequence"/>
</dbReference>
<gene>
    <name evidence="1" type="ORF">TNCT_182621</name>
</gene>
<comment type="caution">
    <text evidence="1">The sequence shown here is derived from an EMBL/GenBank/DDBJ whole genome shotgun (WGS) entry which is preliminary data.</text>
</comment>
<dbReference type="AlphaFoldDB" id="A0A8X6FZ38"/>